<dbReference type="Proteomes" id="UP000198852">
    <property type="component" value="Unassembled WGS sequence"/>
</dbReference>
<evidence type="ECO:0000313" key="3">
    <source>
        <dbReference type="Proteomes" id="UP000198852"/>
    </source>
</evidence>
<dbReference type="EMBL" id="FOZX01000001">
    <property type="protein sequence ID" value="SFS45675.1"/>
    <property type="molecule type" value="Genomic_DNA"/>
</dbReference>
<keyword evidence="1" id="KW-1133">Transmembrane helix</keyword>
<accession>A0A1I6Q009</accession>
<feature type="transmembrane region" description="Helical" evidence="1">
    <location>
        <begin position="40"/>
        <end position="61"/>
    </location>
</feature>
<protein>
    <submittedName>
        <fullName evidence="2">Uncharacterized protein</fullName>
    </submittedName>
</protein>
<dbReference type="STRING" id="95161.SAMN05660874_01267"/>
<sequence>MAPPKPLRIAVVLWWVVALLLVLQTAPAWFDPAIGTRVRVINTVVGVVLAAVYLGLGALLFRRRGWARPVLSAVAAAHLLLMVVSSPGFGIPMLLLALGVAGTVLMWAQQSSDWLTGER</sequence>
<evidence type="ECO:0000313" key="2">
    <source>
        <dbReference type="EMBL" id="SFS45675.1"/>
    </source>
</evidence>
<keyword evidence="3" id="KW-1185">Reference proteome</keyword>
<proteinExistence type="predicted"/>
<evidence type="ECO:0000256" key="1">
    <source>
        <dbReference type="SAM" id="Phobius"/>
    </source>
</evidence>
<reference evidence="3" key="1">
    <citation type="submission" date="2016-10" db="EMBL/GenBank/DDBJ databases">
        <authorList>
            <person name="Varghese N."/>
            <person name="Submissions S."/>
        </authorList>
    </citation>
    <scope>NUCLEOTIDE SEQUENCE [LARGE SCALE GENOMIC DNA]</scope>
    <source>
        <strain evidence="3">DSM 44771</strain>
    </source>
</reference>
<name>A0A1I6Q009_9PSEU</name>
<organism evidence="2 3">
    <name type="scientific">Saccharopolyspora flava</name>
    <dbReference type="NCBI Taxonomy" id="95161"/>
    <lineage>
        <taxon>Bacteria</taxon>
        <taxon>Bacillati</taxon>
        <taxon>Actinomycetota</taxon>
        <taxon>Actinomycetes</taxon>
        <taxon>Pseudonocardiales</taxon>
        <taxon>Pseudonocardiaceae</taxon>
        <taxon>Saccharopolyspora</taxon>
    </lineage>
</organism>
<dbReference type="AlphaFoldDB" id="A0A1I6Q009"/>
<keyword evidence="1" id="KW-0812">Transmembrane</keyword>
<gene>
    <name evidence="2" type="ORF">SAMN05660874_01267</name>
</gene>
<dbReference type="RefSeq" id="WP_093414335.1">
    <property type="nucleotide sequence ID" value="NZ_FOZX01000001.1"/>
</dbReference>
<keyword evidence="1" id="KW-0472">Membrane</keyword>